<dbReference type="SUPFAM" id="SSF52096">
    <property type="entry name" value="ClpP/crotonase"/>
    <property type="match status" value="1"/>
</dbReference>
<dbReference type="GO" id="GO:0006508">
    <property type="term" value="P:proteolysis"/>
    <property type="evidence" value="ECO:0007669"/>
    <property type="project" value="InterPro"/>
</dbReference>
<gene>
    <name evidence="2" type="ORF">CLV81_2383</name>
</gene>
<dbReference type="GO" id="GO:0030288">
    <property type="term" value="C:outer membrane-bounded periplasmic space"/>
    <property type="evidence" value="ECO:0007669"/>
    <property type="project" value="TreeGrafter"/>
</dbReference>
<sequence>MRIQKLAILLLICPLYSIGQLKITKEEAKEDVVWLQKALEYVHPRIYKYNTKKSFDSIFGKAHKKIEASNNSILAIDVLSEVSKINAHINCGHLYTIPQFELEQEILAKKVMPFHVKILQDEIFIINDCSDAAGKLNGAKLLTVNGKSSAAILQEMKEGIATDGYIDTRKNRLIEHYFSTTYYGFDLYYYLHVDRSQTFQIEYEEYGSKEIKKVTLSGISSSDRANILLKKYHLDERTWFKTPSPRFEISDSNRFALLTVSRSFYNAKIDPDFDELLDDAFRQLKERKIQNLILDLRNNGGGSEHQQMELISYLYDKPFKLYDNIYLSHLDYRPLKSIIIERDSVDLVFNNDDEYMRKFSNDLWVSNYRYGKNLQLQPPKKNVFKGNLYVLINGTTFSSAGDLASDIRKTTDAVFIGEESGGTFEGPTGGANIVVQLPNSKIMVRISPNIQMGYMYSKHPIGRGVIPEHKIVYSIDDVLRNEDLELKKVLQLIENN</sequence>
<evidence type="ECO:0000259" key="1">
    <source>
        <dbReference type="Pfam" id="PF03572"/>
    </source>
</evidence>
<dbReference type="GO" id="GO:0008236">
    <property type="term" value="F:serine-type peptidase activity"/>
    <property type="evidence" value="ECO:0007669"/>
    <property type="project" value="InterPro"/>
</dbReference>
<accession>A0A2T0M931</accession>
<dbReference type="Proteomes" id="UP000237640">
    <property type="component" value="Unassembled WGS sequence"/>
</dbReference>
<feature type="domain" description="Tail specific protease" evidence="1">
    <location>
        <begin position="273"/>
        <end position="423"/>
    </location>
</feature>
<dbReference type="OrthoDB" id="5480566at2"/>
<dbReference type="GO" id="GO:0007165">
    <property type="term" value="P:signal transduction"/>
    <property type="evidence" value="ECO:0007669"/>
    <property type="project" value="TreeGrafter"/>
</dbReference>
<comment type="caution">
    <text evidence="2">The sequence shown here is derived from an EMBL/GenBank/DDBJ whole genome shotgun (WGS) entry which is preliminary data.</text>
</comment>
<dbReference type="RefSeq" id="WP_106145313.1">
    <property type="nucleotide sequence ID" value="NZ_PVYX01000002.1"/>
</dbReference>
<dbReference type="PANTHER" id="PTHR32060">
    <property type="entry name" value="TAIL-SPECIFIC PROTEASE"/>
    <property type="match status" value="1"/>
</dbReference>
<evidence type="ECO:0000313" key="3">
    <source>
        <dbReference type="Proteomes" id="UP000237640"/>
    </source>
</evidence>
<protein>
    <submittedName>
        <fullName evidence="2">Peptidase S41-like protein</fullName>
    </submittedName>
</protein>
<dbReference type="InterPro" id="IPR029045">
    <property type="entry name" value="ClpP/crotonase-like_dom_sf"/>
</dbReference>
<proteinExistence type="predicted"/>
<name>A0A2T0M931_9FLAO</name>
<dbReference type="PANTHER" id="PTHR32060:SF30">
    <property type="entry name" value="CARBOXY-TERMINAL PROCESSING PROTEASE CTPA"/>
    <property type="match status" value="1"/>
</dbReference>
<dbReference type="Pfam" id="PF03572">
    <property type="entry name" value="Peptidase_S41"/>
    <property type="match status" value="1"/>
</dbReference>
<dbReference type="GO" id="GO:0004175">
    <property type="term" value="F:endopeptidase activity"/>
    <property type="evidence" value="ECO:0007669"/>
    <property type="project" value="TreeGrafter"/>
</dbReference>
<reference evidence="2 3" key="1">
    <citation type="submission" date="2018-03" db="EMBL/GenBank/DDBJ databases">
        <title>Genomic Encyclopedia of Archaeal and Bacterial Type Strains, Phase II (KMG-II): from individual species to whole genera.</title>
        <authorList>
            <person name="Goeker M."/>
        </authorList>
    </citation>
    <scope>NUCLEOTIDE SEQUENCE [LARGE SCALE GENOMIC DNA]</scope>
    <source>
        <strain evidence="2 3">DSM 25027</strain>
    </source>
</reference>
<dbReference type="EMBL" id="PVYX01000002">
    <property type="protein sequence ID" value="PRX53989.1"/>
    <property type="molecule type" value="Genomic_DNA"/>
</dbReference>
<dbReference type="InterPro" id="IPR005151">
    <property type="entry name" value="Tail-specific_protease"/>
</dbReference>
<keyword evidence="3" id="KW-1185">Reference proteome</keyword>
<dbReference type="AlphaFoldDB" id="A0A2T0M931"/>
<dbReference type="Gene3D" id="3.90.226.10">
    <property type="entry name" value="2-enoyl-CoA Hydratase, Chain A, domain 1"/>
    <property type="match status" value="1"/>
</dbReference>
<evidence type="ECO:0000313" key="2">
    <source>
        <dbReference type="EMBL" id="PRX53989.1"/>
    </source>
</evidence>
<organism evidence="2 3">
    <name type="scientific">Flagellimonas meridianipacifica</name>
    <dbReference type="NCBI Taxonomy" id="1080225"/>
    <lineage>
        <taxon>Bacteria</taxon>
        <taxon>Pseudomonadati</taxon>
        <taxon>Bacteroidota</taxon>
        <taxon>Flavobacteriia</taxon>
        <taxon>Flavobacteriales</taxon>
        <taxon>Flavobacteriaceae</taxon>
        <taxon>Flagellimonas</taxon>
    </lineage>
</organism>